<dbReference type="NCBIfam" id="TIGR01557">
    <property type="entry name" value="myb_SHAQKYF"/>
    <property type="match status" value="1"/>
</dbReference>
<accession>A0A0K9PZ41</accession>
<keyword evidence="5" id="KW-0539">Nucleus</keyword>
<evidence type="ECO:0000256" key="6">
    <source>
        <dbReference type="SAM" id="MobiDB-lite"/>
    </source>
</evidence>
<evidence type="ECO:0000313" key="8">
    <source>
        <dbReference type="EMBL" id="KMZ73485.1"/>
    </source>
</evidence>
<organism evidence="8 9">
    <name type="scientific">Zostera marina</name>
    <name type="common">Eelgrass</name>
    <dbReference type="NCBI Taxonomy" id="29655"/>
    <lineage>
        <taxon>Eukaryota</taxon>
        <taxon>Viridiplantae</taxon>
        <taxon>Streptophyta</taxon>
        <taxon>Embryophyta</taxon>
        <taxon>Tracheophyta</taxon>
        <taxon>Spermatophyta</taxon>
        <taxon>Magnoliopsida</taxon>
        <taxon>Liliopsida</taxon>
        <taxon>Zosteraceae</taxon>
        <taxon>Zostera</taxon>
    </lineage>
</organism>
<evidence type="ECO:0000256" key="4">
    <source>
        <dbReference type="ARBA" id="ARBA00023163"/>
    </source>
</evidence>
<dbReference type="GO" id="GO:0045893">
    <property type="term" value="P:positive regulation of DNA-templated transcription"/>
    <property type="evidence" value="ECO:0000318"/>
    <property type="project" value="GO_Central"/>
</dbReference>
<dbReference type="InterPro" id="IPR006447">
    <property type="entry name" value="Myb_dom_plants"/>
</dbReference>
<dbReference type="GO" id="GO:0003700">
    <property type="term" value="F:DNA-binding transcription factor activity"/>
    <property type="evidence" value="ECO:0000318"/>
    <property type="project" value="GO_Central"/>
</dbReference>
<keyword evidence="9" id="KW-1185">Reference proteome</keyword>
<evidence type="ECO:0000256" key="5">
    <source>
        <dbReference type="ARBA" id="ARBA00023242"/>
    </source>
</evidence>
<dbReference type="PANTHER" id="PTHR31312">
    <property type="entry name" value="TRANSCRIPTION ACTIVATOR GLK1"/>
    <property type="match status" value="1"/>
</dbReference>
<dbReference type="PANTHER" id="PTHR31312:SF1">
    <property type="entry name" value="TRANSCRIPTION ACTIVATOR GLK1"/>
    <property type="match status" value="1"/>
</dbReference>
<feature type="compositionally biased region" description="Polar residues" evidence="6">
    <location>
        <begin position="140"/>
        <end position="153"/>
    </location>
</feature>
<proteinExistence type="predicted"/>
<sequence>MLAISPLETAGCNLDGRGVGDAAAEDYVAGGGLVGGGAGNGGGEHDQHHQHQHQHDSFADAFSSGNLQLEDINFDDLFVGFDDGTGDILPDLELDPDELLGVFNTSFEEDMEMGSLGEVKSGGTESSGGVDGEKEEGDSFKTTSDGGDQTVPETTGEDVKVSESVAAVDERNRKVRKSTAGGMQKKRKIKVDWTPELHRRFVEAVDQLGVEKAVPSRILEIMGIDCLTRHNIASHLQKYRSHRKHVLAREAEAASWTHRRKIYSPTTSTVGHVVPVLKRETITPWMGAPATMGFPTTPLRTQPPPPASPSPSIQSFRPLHVWGHPTVEHHMIHMWPKHVVPSHPPHHHWAPPPHDPSAYWLPPHYQPKTPHYPHHPPLPPQRFSSPSPIATGIPPFSPPPPAKLHHQFQPTKEIIDKVIGDVLTKPWLPLALGLKPPSVDSVLVALQREGITKIPSHPSSSSSLCS</sequence>
<feature type="region of interest" description="Disordered" evidence="6">
    <location>
        <begin position="35"/>
        <end position="57"/>
    </location>
</feature>
<name>A0A0K9PZ41_ZOSMR</name>
<evidence type="ECO:0000256" key="3">
    <source>
        <dbReference type="ARBA" id="ARBA00023125"/>
    </source>
</evidence>
<dbReference type="SUPFAM" id="SSF46689">
    <property type="entry name" value="Homeodomain-like"/>
    <property type="match status" value="1"/>
</dbReference>
<dbReference type="EMBL" id="LFYR01000580">
    <property type="protein sequence ID" value="KMZ73485.1"/>
    <property type="molecule type" value="Genomic_DNA"/>
</dbReference>
<feature type="domain" description="HTH myb-type" evidence="7">
    <location>
        <begin position="185"/>
        <end position="244"/>
    </location>
</feature>
<evidence type="ECO:0000256" key="2">
    <source>
        <dbReference type="ARBA" id="ARBA00023015"/>
    </source>
</evidence>
<comment type="subcellular location">
    <subcellularLocation>
        <location evidence="1">Nucleus</location>
    </subcellularLocation>
</comment>
<comment type="caution">
    <text evidence="8">The sequence shown here is derived from an EMBL/GenBank/DDBJ whole genome shotgun (WGS) entry which is preliminary data.</text>
</comment>
<evidence type="ECO:0000313" key="9">
    <source>
        <dbReference type="Proteomes" id="UP000036987"/>
    </source>
</evidence>
<feature type="region of interest" description="Disordered" evidence="6">
    <location>
        <begin position="114"/>
        <end position="164"/>
    </location>
</feature>
<reference evidence="9" key="1">
    <citation type="journal article" date="2016" name="Nature">
        <title>The genome of the seagrass Zostera marina reveals angiosperm adaptation to the sea.</title>
        <authorList>
            <person name="Olsen J.L."/>
            <person name="Rouze P."/>
            <person name="Verhelst B."/>
            <person name="Lin Y.-C."/>
            <person name="Bayer T."/>
            <person name="Collen J."/>
            <person name="Dattolo E."/>
            <person name="De Paoli E."/>
            <person name="Dittami S."/>
            <person name="Maumus F."/>
            <person name="Michel G."/>
            <person name="Kersting A."/>
            <person name="Lauritano C."/>
            <person name="Lohaus R."/>
            <person name="Toepel M."/>
            <person name="Tonon T."/>
            <person name="Vanneste K."/>
            <person name="Amirebrahimi M."/>
            <person name="Brakel J."/>
            <person name="Bostroem C."/>
            <person name="Chovatia M."/>
            <person name="Grimwood J."/>
            <person name="Jenkins J.W."/>
            <person name="Jueterbock A."/>
            <person name="Mraz A."/>
            <person name="Stam W.T."/>
            <person name="Tice H."/>
            <person name="Bornberg-Bauer E."/>
            <person name="Green P.J."/>
            <person name="Pearson G.A."/>
            <person name="Procaccini G."/>
            <person name="Duarte C.M."/>
            <person name="Schmutz J."/>
            <person name="Reusch T.B.H."/>
            <person name="Van de Peer Y."/>
        </authorList>
    </citation>
    <scope>NUCLEOTIDE SEQUENCE [LARGE SCALE GENOMIC DNA]</scope>
    <source>
        <strain evidence="9">cv. Finnish</strain>
    </source>
</reference>
<gene>
    <name evidence="8" type="ORF">ZOSMA_148G00340</name>
</gene>
<dbReference type="InterPro" id="IPR044825">
    <property type="entry name" value="GLK1/2-like"/>
</dbReference>
<evidence type="ECO:0000256" key="1">
    <source>
        <dbReference type="ARBA" id="ARBA00004123"/>
    </source>
</evidence>
<keyword evidence="4" id="KW-0804">Transcription</keyword>
<dbReference type="Pfam" id="PF00249">
    <property type="entry name" value="Myb_DNA-binding"/>
    <property type="match status" value="1"/>
</dbReference>
<dbReference type="STRING" id="29655.A0A0K9PZ41"/>
<dbReference type="Proteomes" id="UP000036987">
    <property type="component" value="Unassembled WGS sequence"/>
</dbReference>
<feature type="compositionally biased region" description="Basic and acidic residues" evidence="6">
    <location>
        <begin position="43"/>
        <end position="57"/>
    </location>
</feature>
<dbReference type="GO" id="GO:0005634">
    <property type="term" value="C:nucleus"/>
    <property type="evidence" value="ECO:0000318"/>
    <property type="project" value="GO_Central"/>
</dbReference>
<dbReference type="FunFam" id="1.10.10.60:FF:000007">
    <property type="entry name" value="Two-component response regulator"/>
    <property type="match status" value="1"/>
</dbReference>
<dbReference type="InterPro" id="IPR001005">
    <property type="entry name" value="SANT/Myb"/>
</dbReference>
<dbReference type="GO" id="GO:0000976">
    <property type="term" value="F:transcription cis-regulatory region binding"/>
    <property type="evidence" value="ECO:0000318"/>
    <property type="project" value="GO_Central"/>
</dbReference>
<dbReference type="Gene3D" id="1.10.10.60">
    <property type="entry name" value="Homeodomain-like"/>
    <property type="match status" value="1"/>
</dbReference>
<dbReference type="OMA" id="FPEFAIH"/>
<dbReference type="AlphaFoldDB" id="A0A0K9PZ41"/>
<evidence type="ECO:0000259" key="7">
    <source>
        <dbReference type="PROSITE" id="PS51294"/>
    </source>
</evidence>
<keyword evidence="3" id="KW-0238">DNA-binding</keyword>
<dbReference type="OrthoDB" id="60033at2759"/>
<protein>
    <submittedName>
        <fullName evidence="8">Response regulator</fullName>
    </submittedName>
</protein>
<dbReference type="InterPro" id="IPR009057">
    <property type="entry name" value="Homeodomain-like_sf"/>
</dbReference>
<dbReference type="PROSITE" id="PS51294">
    <property type="entry name" value="HTH_MYB"/>
    <property type="match status" value="1"/>
</dbReference>
<keyword evidence="2" id="KW-0805">Transcription regulation</keyword>
<dbReference type="InterPro" id="IPR017930">
    <property type="entry name" value="Myb_dom"/>
</dbReference>